<organism evidence="2 3">
    <name type="scientific">Schizopora paradoxa</name>
    <dbReference type="NCBI Taxonomy" id="27342"/>
    <lineage>
        <taxon>Eukaryota</taxon>
        <taxon>Fungi</taxon>
        <taxon>Dikarya</taxon>
        <taxon>Basidiomycota</taxon>
        <taxon>Agaricomycotina</taxon>
        <taxon>Agaricomycetes</taxon>
        <taxon>Hymenochaetales</taxon>
        <taxon>Schizoporaceae</taxon>
        <taxon>Schizopora</taxon>
    </lineage>
</organism>
<evidence type="ECO:0000256" key="1">
    <source>
        <dbReference type="SAM" id="MobiDB-lite"/>
    </source>
</evidence>
<dbReference type="AlphaFoldDB" id="A0A0H2SF70"/>
<evidence type="ECO:0000313" key="3">
    <source>
        <dbReference type="Proteomes" id="UP000053477"/>
    </source>
</evidence>
<dbReference type="InParanoid" id="A0A0H2SF70"/>
<proteinExistence type="predicted"/>
<accession>A0A0H2SF70</accession>
<keyword evidence="3" id="KW-1185">Reference proteome</keyword>
<name>A0A0H2SF70_9AGAM</name>
<gene>
    <name evidence="2" type="ORF">SCHPADRAFT_247442</name>
</gene>
<dbReference type="Proteomes" id="UP000053477">
    <property type="component" value="Unassembled WGS sequence"/>
</dbReference>
<protein>
    <submittedName>
        <fullName evidence="2">Uncharacterized protein</fullName>
    </submittedName>
</protein>
<feature type="region of interest" description="Disordered" evidence="1">
    <location>
        <begin position="77"/>
        <end position="116"/>
    </location>
</feature>
<reference evidence="2 3" key="1">
    <citation type="submission" date="2015-04" db="EMBL/GenBank/DDBJ databases">
        <title>Complete genome sequence of Schizopora paradoxa KUC8140, a cosmopolitan wood degrader in East Asia.</title>
        <authorList>
            <consortium name="DOE Joint Genome Institute"/>
            <person name="Min B."/>
            <person name="Park H."/>
            <person name="Jang Y."/>
            <person name="Kim J.-J."/>
            <person name="Kim K.H."/>
            <person name="Pangilinan J."/>
            <person name="Lipzen A."/>
            <person name="Riley R."/>
            <person name="Grigoriev I.V."/>
            <person name="Spatafora J.W."/>
            <person name="Choi I.-G."/>
        </authorList>
    </citation>
    <scope>NUCLEOTIDE SEQUENCE [LARGE SCALE GENOMIC DNA]</scope>
    <source>
        <strain evidence="2 3">KUC8140</strain>
    </source>
</reference>
<sequence>MDTVYRRVTPKLLPSPIVQTNRKKRLFEIGKDGEEIAKCEIEMLEKSASFEYNFVGRSGGESERGKGAVTRAFRPLSASCSPSCSSSPPLFSTSSTALGPHSSSSSSLPSTLLPSP</sequence>
<evidence type="ECO:0000313" key="2">
    <source>
        <dbReference type="EMBL" id="KLO15731.1"/>
    </source>
</evidence>
<dbReference type="EMBL" id="KQ085925">
    <property type="protein sequence ID" value="KLO15731.1"/>
    <property type="molecule type" value="Genomic_DNA"/>
</dbReference>